<feature type="transmembrane region" description="Helical" evidence="1">
    <location>
        <begin position="106"/>
        <end position="125"/>
    </location>
</feature>
<keyword evidence="1" id="KW-0812">Transmembrane</keyword>
<keyword evidence="1" id="KW-0472">Membrane</keyword>
<evidence type="ECO:0000256" key="1">
    <source>
        <dbReference type="SAM" id="Phobius"/>
    </source>
</evidence>
<evidence type="ECO:0000313" key="3">
    <source>
        <dbReference type="Proteomes" id="UP000053937"/>
    </source>
</evidence>
<organism evidence="2 3">
    <name type="scientific">Chlorobium limicola</name>
    <dbReference type="NCBI Taxonomy" id="1092"/>
    <lineage>
        <taxon>Bacteria</taxon>
        <taxon>Pseudomonadati</taxon>
        <taxon>Chlorobiota</taxon>
        <taxon>Chlorobiia</taxon>
        <taxon>Chlorobiales</taxon>
        <taxon>Chlorobiaceae</taxon>
        <taxon>Chlorobium/Pelodictyon group</taxon>
        <taxon>Chlorobium</taxon>
    </lineage>
</organism>
<protein>
    <recommendedName>
        <fullName evidence="4">Yip1 domain-containing protein</fullName>
    </recommendedName>
</protein>
<keyword evidence="1" id="KW-1133">Transmembrane helix</keyword>
<comment type="caution">
    <text evidence="2">The sequence shown here is derived from an EMBL/GenBank/DDBJ whole genome shotgun (WGS) entry which is preliminary data.</text>
</comment>
<proteinExistence type="predicted"/>
<evidence type="ECO:0008006" key="4">
    <source>
        <dbReference type="Google" id="ProtNLM"/>
    </source>
</evidence>
<dbReference type="AlphaFoldDB" id="A0A101JI11"/>
<dbReference type="Proteomes" id="UP000053937">
    <property type="component" value="Unassembled WGS sequence"/>
</dbReference>
<sequence>MAQEIVAMSIKKLFSTIIALLFSHRQFWEDYRSGKAGVVDNVLKDYAVPVIALVQLVKFPLIGIPRQAMIIAIATFLVDVAALYLITGGIMRFFDGMPQNRQEQMITAVIGFSLTPVWLAEPFYFLGSWSWVFASAAILFSLFISANGFSLLFDRINQSAMRNSALLLVTVCVAVFVVERGMLRLFNGFSL</sequence>
<accession>A0A101JI11</accession>
<feature type="transmembrane region" description="Helical" evidence="1">
    <location>
        <begin position="165"/>
        <end position="183"/>
    </location>
</feature>
<gene>
    <name evidence="2" type="ORF">ASB62_06270</name>
</gene>
<feature type="transmembrane region" description="Helical" evidence="1">
    <location>
        <begin position="131"/>
        <end position="153"/>
    </location>
</feature>
<evidence type="ECO:0000313" key="2">
    <source>
        <dbReference type="EMBL" id="KUL27122.1"/>
    </source>
</evidence>
<name>A0A101JI11_CHLLI</name>
<reference evidence="2 3" key="1">
    <citation type="submission" date="2015-10" db="EMBL/GenBank/DDBJ databases">
        <title>Draft Genome Sequence of Chlorobium limicola strain Frasassi Growing under Artificial Lighting in the Frasassi Cave System.</title>
        <authorList>
            <person name="Mansor M."/>
            <person name="Macalady J."/>
        </authorList>
    </citation>
    <scope>NUCLEOTIDE SEQUENCE [LARGE SCALE GENOMIC DNA]</scope>
    <source>
        <strain evidence="2 3">Frasassi</strain>
    </source>
</reference>
<feature type="transmembrane region" description="Helical" evidence="1">
    <location>
        <begin position="68"/>
        <end position="94"/>
    </location>
</feature>
<dbReference type="EMBL" id="LMBR01000149">
    <property type="protein sequence ID" value="KUL27122.1"/>
    <property type="molecule type" value="Genomic_DNA"/>
</dbReference>
<keyword evidence="3" id="KW-1185">Reference proteome</keyword>